<dbReference type="EMBL" id="VNHK01000006">
    <property type="protein sequence ID" value="TYO91993.1"/>
    <property type="molecule type" value="Genomic_DNA"/>
</dbReference>
<accession>A0ABY3NG70</accession>
<protein>
    <recommendedName>
        <fullName evidence="3">Nucleotidyltransferase</fullName>
    </recommendedName>
</protein>
<evidence type="ECO:0000313" key="1">
    <source>
        <dbReference type="EMBL" id="TYO91993.1"/>
    </source>
</evidence>
<keyword evidence="2" id="KW-1185">Reference proteome</keyword>
<dbReference type="Proteomes" id="UP000324513">
    <property type="component" value="Unassembled WGS sequence"/>
</dbReference>
<dbReference type="RefSeq" id="WP_065082385.1">
    <property type="nucleotide sequence ID" value="NZ_FLSS01000012.1"/>
</dbReference>
<evidence type="ECO:0000313" key="2">
    <source>
        <dbReference type="Proteomes" id="UP000324513"/>
    </source>
</evidence>
<gene>
    <name evidence="1" type="ORF">LX74_02244</name>
</gene>
<comment type="caution">
    <text evidence="1">The sequence shown here is derived from an EMBL/GenBank/DDBJ whole genome shotgun (WGS) entry which is preliminary data.</text>
</comment>
<proteinExistence type="predicted"/>
<organism evidence="1 2">
    <name type="scientific">Elizabethkingia miricola</name>
    <name type="common">Chryseobacterium miricola</name>
    <dbReference type="NCBI Taxonomy" id="172045"/>
    <lineage>
        <taxon>Bacteria</taxon>
        <taxon>Pseudomonadati</taxon>
        <taxon>Bacteroidota</taxon>
        <taxon>Flavobacteriia</taxon>
        <taxon>Flavobacteriales</taxon>
        <taxon>Weeksellaceae</taxon>
        <taxon>Elizabethkingia</taxon>
    </lineage>
</organism>
<sequence>MARTKEEIKQSIIDYFVSNTKVQEYYELDNQKSFYDQFSIVSFENILFDIFTLVIWTHELIFDSHQQELEDLLKKEKAHGLLWYREKAKAFQFGFQLLPDKDEFDNTGKTDEQIAASKIIKYAAISEDDKESRLILKIATETNGKLSPITQSQYNGFKTYANEYRDAGVKLTIINYLPDILKMRLTIYVDDKIIDENGYHKLLGNKPFEEAINEFMKELPFNGELILNSLIDKLQKVPGVVDPWLWTADSKWIDPKTGGYGNYESIEISKIPESGYFEMDWSNTVIEYKTKSK</sequence>
<name>A0ABY3NG70_ELIMR</name>
<reference evidence="1 2" key="1">
    <citation type="submission" date="2019-07" db="EMBL/GenBank/DDBJ databases">
        <title>Genomic Encyclopedia of Archaeal and Bacterial Type Strains, Phase II (KMG-II): from individual species to whole genera.</title>
        <authorList>
            <person name="Goeker M."/>
        </authorList>
    </citation>
    <scope>NUCLEOTIDE SEQUENCE [LARGE SCALE GENOMIC DNA]</scope>
    <source>
        <strain evidence="1 2">DSM 14571</strain>
    </source>
</reference>
<evidence type="ECO:0008006" key="3">
    <source>
        <dbReference type="Google" id="ProtNLM"/>
    </source>
</evidence>